<proteinExistence type="inferred from homology"/>
<evidence type="ECO:0000256" key="4">
    <source>
        <dbReference type="PIRSR" id="PIRSR001112-1"/>
    </source>
</evidence>
<dbReference type="GO" id="GO:0097176">
    <property type="term" value="P:epoxide metabolic process"/>
    <property type="evidence" value="ECO:0007669"/>
    <property type="project" value="TreeGrafter"/>
</dbReference>
<name>A0A1L7WU49_9HELO</name>
<dbReference type="PRINTS" id="PR00412">
    <property type="entry name" value="EPOXHYDRLASE"/>
</dbReference>
<evidence type="ECO:0000313" key="6">
    <source>
        <dbReference type="EMBL" id="CZR56302.1"/>
    </source>
</evidence>
<evidence type="ECO:0000313" key="7">
    <source>
        <dbReference type="Proteomes" id="UP000184330"/>
    </source>
</evidence>
<accession>A0A1L7WU49</accession>
<dbReference type="PANTHER" id="PTHR21661">
    <property type="entry name" value="EPOXIDE HYDROLASE 1-RELATED"/>
    <property type="match status" value="1"/>
</dbReference>
<dbReference type="PIRSF" id="PIRSF001112">
    <property type="entry name" value="Epoxide_hydrolase"/>
    <property type="match status" value="1"/>
</dbReference>
<comment type="similarity">
    <text evidence="1">Belongs to the peptidase S33 family.</text>
</comment>
<evidence type="ECO:0000256" key="2">
    <source>
        <dbReference type="ARBA" id="ARBA00022797"/>
    </source>
</evidence>
<evidence type="ECO:0000256" key="3">
    <source>
        <dbReference type="ARBA" id="ARBA00022801"/>
    </source>
</evidence>
<dbReference type="Proteomes" id="UP000184330">
    <property type="component" value="Unassembled WGS sequence"/>
</dbReference>
<feature type="domain" description="Epoxide hydrolase N-terminal" evidence="5">
    <location>
        <begin position="4"/>
        <end position="115"/>
    </location>
</feature>
<dbReference type="OrthoDB" id="7130006at2759"/>
<keyword evidence="7" id="KW-1185">Reference proteome</keyword>
<feature type="active site" description="Proton acceptor" evidence="4">
    <location>
        <position position="354"/>
    </location>
</feature>
<gene>
    <name evidence="6" type="ORF">PAC_06190</name>
</gene>
<organism evidence="6 7">
    <name type="scientific">Phialocephala subalpina</name>
    <dbReference type="NCBI Taxonomy" id="576137"/>
    <lineage>
        <taxon>Eukaryota</taxon>
        <taxon>Fungi</taxon>
        <taxon>Dikarya</taxon>
        <taxon>Ascomycota</taxon>
        <taxon>Pezizomycotina</taxon>
        <taxon>Leotiomycetes</taxon>
        <taxon>Helotiales</taxon>
        <taxon>Mollisiaceae</taxon>
        <taxon>Phialocephala</taxon>
        <taxon>Phialocephala fortinii species complex</taxon>
    </lineage>
</organism>
<dbReference type="EMBL" id="FJOG01000007">
    <property type="protein sequence ID" value="CZR56302.1"/>
    <property type="molecule type" value="Genomic_DNA"/>
</dbReference>
<sequence>MAVSPFKIHIPDSELDLLRRKLDLARLPTSIGSENWGEDNGVTVEKMTELVNFWKGEYDWRKEEQRLNSFPQFKTNISIDGFGSLDVHFMHSKSTKKNAIPLLFIHGWPGSFMEIYKAVSDLNEAGFDVVSPSLPGYGFSSYPEKGGFKHEQHATVLNEVMLRLGYNTYVVQGGDWGSMIARTIAIMYPENVKAVHVNMEIVIQKPDFDKEPQYSEFEKASLERAKWFRETQMAYFMIQSAKPRTLGFAMQDSPFGMLAWMADKVFIWTDSYPWTPTELITWTLLHYFPGPTTGFQMYRENNPAVAGPSLQMKSFVKQPTGVSVFPKELGIVPRSWAETKANIVFWEEHDSGGHFAAYEKPKELAQDLIKFFQSVWQI</sequence>
<reference evidence="6 7" key="1">
    <citation type="submission" date="2016-03" db="EMBL/GenBank/DDBJ databases">
        <authorList>
            <person name="Ploux O."/>
        </authorList>
    </citation>
    <scope>NUCLEOTIDE SEQUENCE [LARGE SCALE GENOMIC DNA]</scope>
    <source>
        <strain evidence="6 7">UAMH 11012</strain>
    </source>
</reference>
<dbReference type="InterPro" id="IPR029058">
    <property type="entry name" value="AB_hydrolase_fold"/>
</dbReference>
<dbReference type="AlphaFoldDB" id="A0A1L7WU49"/>
<dbReference type="InterPro" id="IPR010497">
    <property type="entry name" value="Epoxide_hydro_N"/>
</dbReference>
<dbReference type="STRING" id="576137.A0A1L7WU49"/>
<keyword evidence="3 6" id="KW-0378">Hydrolase</keyword>
<evidence type="ECO:0000259" key="5">
    <source>
        <dbReference type="Pfam" id="PF06441"/>
    </source>
</evidence>
<dbReference type="Pfam" id="PF06441">
    <property type="entry name" value="EHN"/>
    <property type="match status" value="1"/>
</dbReference>
<evidence type="ECO:0000256" key="1">
    <source>
        <dbReference type="ARBA" id="ARBA00010088"/>
    </source>
</evidence>
<dbReference type="Gene3D" id="3.40.50.1820">
    <property type="entry name" value="alpha/beta hydrolase"/>
    <property type="match status" value="1"/>
</dbReference>
<dbReference type="GO" id="GO:0004301">
    <property type="term" value="F:epoxide hydrolase activity"/>
    <property type="evidence" value="ECO:0007669"/>
    <property type="project" value="TreeGrafter"/>
</dbReference>
<dbReference type="InterPro" id="IPR016292">
    <property type="entry name" value="Epoxide_hydrolase"/>
</dbReference>
<feature type="active site" description="Nucleophile" evidence="4">
    <location>
        <position position="175"/>
    </location>
</feature>
<dbReference type="PANTHER" id="PTHR21661:SF35">
    <property type="entry name" value="EPOXIDE HYDROLASE"/>
    <property type="match status" value="1"/>
</dbReference>
<dbReference type="SUPFAM" id="SSF53474">
    <property type="entry name" value="alpha/beta-Hydrolases"/>
    <property type="match status" value="1"/>
</dbReference>
<dbReference type="InterPro" id="IPR000639">
    <property type="entry name" value="Epox_hydrolase-like"/>
</dbReference>
<keyword evidence="2" id="KW-0058">Aromatic hydrocarbons catabolism</keyword>
<protein>
    <submittedName>
        <fullName evidence="6">Related to epoxide hydrolase</fullName>
    </submittedName>
</protein>
<feature type="active site" description="Proton donor" evidence="4">
    <location>
        <position position="298"/>
    </location>
</feature>